<keyword evidence="1" id="KW-0472">Membrane</keyword>
<sequence length="370" mass="41002">MFRTLAWPLALLYTALIVFASLFPFEGWRAQGISPWVFVTAPLPPPYWTWFDVNINIAGYVPLGFLLALGCLRSGLRHAAVPLAFVLGALLSLSMEFLQIFLPRRVPSNLDFVLNAGGALLGALLAGVLAWIGVLERWNSLRQRWVGEQEPGGMVLLGLWPVALLFPSGLPFGLGQVLERLDKTLDRWLEGTPFMDWLPLREEPLVPLAPSAEMLCVMLGVLAPCLLAYLLLPSVARRAVLAVLIVLAGIGATLLSSAMAYGPNHAWEWFTLPTQVGLGAAVLLAAAALPVPRRWCAVLLMLVLMWQLNWLNQAPLNPYFADHLQSWEQGRFMRFYGVGQWLGWIWPYAVLAYVALQLTRRQAAPRMNAS</sequence>
<feature type="transmembrane region" description="Helical" evidence="1">
    <location>
        <begin position="53"/>
        <end position="72"/>
    </location>
</feature>
<accession>A0A1V0BCN1</accession>
<dbReference type="EMBL" id="CP020121">
    <property type="protein sequence ID" value="AQZ97708.1"/>
    <property type="molecule type" value="Genomic_DNA"/>
</dbReference>
<feature type="domain" description="VanZ-like" evidence="2">
    <location>
        <begin position="21"/>
        <end position="128"/>
    </location>
</feature>
<feature type="transmembrane region" description="Helical" evidence="1">
    <location>
        <begin position="155"/>
        <end position="178"/>
    </location>
</feature>
<evidence type="ECO:0000259" key="2">
    <source>
        <dbReference type="Pfam" id="PF04892"/>
    </source>
</evidence>
<evidence type="ECO:0000313" key="3">
    <source>
        <dbReference type="EMBL" id="AQZ97708.1"/>
    </source>
</evidence>
<dbReference type="Pfam" id="PF04892">
    <property type="entry name" value="VanZ"/>
    <property type="match status" value="1"/>
</dbReference>
<keyword evidence="1" id="KW-1133">Transmembrane helix</keyword>
<dbReference type="KEGG" id="cke:B5M06_04945"/>
<gene>
    <name evidence="3" type="ORF">B5M06_04945</name>
</gene>
<feature type="transmembrane region" description="Helical" evidence="1">
    <location>
        <begin position="79"/>
        <end position="100"/>
    </location>
</feature>
<name>A0A1V3TFC1_9BURK</name>
<evidence type="ECO:0000313" key="4">
    <source>
        <dbReference type="Proteomes" id="UP000242792"/>
    </source>
</evidence>
<feature type="transmembrane region" description="Helical" evidence="1">
    <location>
        <begin position="267"/>
        <end position="288"/>
    </location>
</feature>
<evidence type="ECO:0000256" key="1">
    <source>
        <dbReference type="SAM" id="Phobius"/>
    </source>
</evidence>
<feature type="transmembrane region" description="Helical" evidence="1">
    <location>
        <begin position="112"/>
        <end position="134"/>
    </location>
</feature>
<feature type="transmembrane region" description="Helical" evidence="1">
    <location>
        <begin position="208"/>
        <end position="232"/>
    </location>
</feature>
<organism evidence="3 4">
    <name type="scientific">Comamonas kerstersii</name>
    <dbReference type="NCBI Taxonomy" id="225992"/>
    <lineage>
        <taxon>Bacteria</taxon>
        <taxon>Pseudomonadati</taxon>
        <taxon>Pseudomonadota</taxon>
        <taxon>Betaproteobacteria</taxon>
        <taxon>Burkholderiales</taxon>
        <taxon>Comamonadaceae</taxon>
        <taxon>Comamonas</taxon>
    </lineage>
</organism>
<dbReference type="InterPro" id="IPR006976">
    <property type="entry name" value="VanZ-like"/>
</dbReference>
<dbReference type="GeneID" id="83038664"/>
<reference evidence="3 4" key="1">
    <citation type="submission" date="2017-03" db="EMBL/GenBank/DDBJ databases">
        <title>Rapid Whole Genome Sequencing of Comamonas kerstersii Causing Continuous ambulatory Peritoneal Dialysis-Associated Peritonitis.</title>
        <authorList>
            <person name="Zheng B."/>
        </authorList>
    </citation>
    <scope>NUCLEOTIDE SEQUENCE [LARGE SCALE GENOMIC DNA]</scope>
    <source>
        <strain evidence="3 4">8943</strain>
    </source>
</reference>
<feature type="transmembrane region" description="Helical" evidence="1">
    <location>
        <begin position="295"/>
        <end position="312"/>
    </location>
</feature>
<keyword evidence="1" id="KW-0812">Transmembrane</keyword>
<accession>A0A1V3TFC1</accession>
<dbReference type="RefSeq" id="WP_054066202.1">
    <property type="nucleotide sequence ID" value="NZ_CAUCIF010000024.1"/>
</dbReference>
<feature type="transmembrane region" description="Helical" evidence="1">
    <location>
        <begin position="239"/>
        <end position="261"/>
    </location>
</feature>
<dbReference type="OrthoDB" id="9780818at2"/>
<protein>
    <submittedName>
        <fullName evidence="3">VanZ family protein</fullName>
    </submittedName>
</protein>
<dbReference type="AlphaFoldDB" id="A0A1V3TFC1"/>
<feature type="transmembrane region" description="Helical" evidence="1">
    <location>
        <begin position="332"/>
        <end position="356"/>
    </location>
</feature>
<proteinExistence type="predicted"/>
<dbReference type="Proteomes" id="UP000242792">
    <property type="component" value="Chromosome"/>
</dbReference>